<organism evidence="2 3">
    <name type="scientific">Pleurodeles waltl</name>
    <name type="common">Iberian ribbed newt</name>
    <dbReference type="NCBI Taxonomy" id="8319"/>
    <lineage>
        <taxon>Eukaryota</taxon>
        <taxon>Metazoa</taxon>
        <taxon>Chordata</taxon>
        <taxon>Craniata</taxon>
        <taxon>Vertebrata</taxon>
        <taxon>Euteleostomi</taxon>
        <taxon>Amphibia</taxon>
        <taxon>Batrachia</taxon>
        <taxon>Caudata</taxon>
        <taxon>Salamandroidea</taxon>
        <taxon>Salamandridae</taxon>
        <taxon>Pleurodelinae</taxon>
        <taxon>Pleurodeles</taxon>
    </lineage>
</organism>
<evidence type="ECO:0000256" key="1">
    <source>
        <dbReference type="SAM" id="MobiDB-lite"/>
    </source>
</evidence>
<sequence length="230" mass="24884">MRSSALGPPKFYNDPDTSENLISKSQIRAPLNPHMGMRGPRAQGEAGTCNERSRGAITEDDIERRNPAQQIGYRVGSLTVIVRGRCRPRGSTGSAHGCRWPAGSGAGRKESKAAAGEGGGGGPRWSRCGRRRQRRSPPRSPEESAEHPRDREMALDALTRADADCGGAAGRTKKALRACEATSIGWPLLAWGCSRCRIRGERGGGDRRGAVTGPRHLRRRWVHASRSTLD</sequence>
<evidence type="ECO:0000313" key="2">
    <source>
        <dbReference type="EMBL" id="KAJ1204935.1"/>
    </source>
</evidence>
<feature type="region of interest" description="Disordered" evidence="1">
    <location>
        <begin position="1"/>
        <end position="65"/>
    </location>
</feature>
<dbReference type="EMBL" id="JANPWB010000002">
    <property type="protein sequence ID" value="KAJ1204935.1"/>
    <property type="molecule type" value="Genomic_DNA"/>
</dbReference>
<dbReference type="Proteomes" id="UP001066276">
    <property type="component" value="Chromosome 1_2"/>
</dbReference>
<name>A0AAV7VTA2_PLEWA</name>
<dbReference type="AlphaFoldDB" id="A0AAV7VTA2"/>
<reference evidence="2" key="1">
    <citation type="journal article" date="2022" name="bioRxiv">
        <title>Sequencing and chromosome-scale assembly of the giantPleurodeles waltlgenome.</title>
        <authorList>
            <person name="Brown T."/>
            <person name="Elewa A."/>
            <person name="Iarovenko S."/>
            <person name="Subramanian E."/>
            <person name="Araus A.J."/>
            <person name="Petzold A."/>
            <person name="Susuki M."/>
            <person name="Suzuki K.-i.T."/>
            <person name="Hayashi T."/>
            <person name="Toyoda A."/>
            <person name="Oliveira C."/>
            <person name="Osipova E."/>
            <person name="Leigh N.D."/>
            <person name="Simon A."/>
            <person name="Yun M.H."/>
        </authorList>
    </citation>
    <scope>NUCLEOTIDE SEQUENCE</scope>
    <source>
        <strain evidence="2">20211129_DDA</strain>
        <tissue evidence="2">Liver</tissue>
    </source>
</reference>
<accession>A0AAV7VTA2</accession>
<keyword evidence="3" id="KW-1185">Reference proteome</keyword>
<evidence type="ECO:0000313" key="3">
    <source>
        <dbReference type="Proteomes" id="UP001066276"/>
    </source>
</evidence>
<proteinExistence type="predicted"/>
<comment type="caution">
    <text evidence="2">The sequence shown here is derived from an EMBL/GenBank/DDBJ whole genome shotgun (WGS) entry which is preliminary data.</text>
</comment>
<feature type="region of interest" description="Disordered" evidence="1">
    <location>
        <begin position="88"/>
        <end position="150"/>
    </location>
</feature>
<protein>
    <submittedName>
        <fullName evidence="2">Uncharacterized protein</fullName>
    </submittedName>
</protein>
<feature type="compositionally biased region" description="Basic and acidic residues" evidence="1">
    <location>
        <begin position="140"/>
        <end position="150"/>
    </location>
</feature>
<feature type="compositionally biased region" description="Basic residues" evidence="1">
    <location>
        <begin position="127"/>
        <end position="137"/>
    </location>
</feature>
<gene>
    <name evidence="2" type="ORF">NDU88_000370</name>
</gene>